<accession>A0ABD6DQS3</accession>
<dbReference type="EC" id="2.4.-.-" evidence="3"/>
<organism evidence="3 4">
    <name type="scientific">Haloarchaeobius litoreus</name>
    <dbReference type="NCBI Taxonomy" id="755306"/>
    <lineage>
        <taxon>Archaea</taxon>
        <taxon>Methanobacteriati</taxon>
        <taxon>Methanobacteriota</taxon>
        <taxon>Stenosarchaea group</taxon>
        <taxon>Halobacteria</taxon>
        <taxon>Halobacteriales</taxon>
        <taxon>Halorubellaceae</taxon>
        <taxon>Haloarchaeobius</taxon>
    </lineage>
</organism>
<dbReference type="InterPro" id="IPR001173">
    <property type="entry name" value="Glyco_trans_2-like"/>
</dbReference>
<comment type="caution">
    <text evidence="3">The sequence shown here is derived from an EMBL/GenBank/DDBJ whole genome shotgun (WGS) entry which is preliminary data.</text>
</comment>
<keyword evidence="3" id="KW-0328">Glycosyltransferase</keyword>
<keyword evidence="4" id="KW-1185">Reference proteome</keyword>
<dbReference type="RefSeq" id="WP_256401953.1">
    <property type="nucleotide sequence ID" value="NZ_JANHJR010000004.1"/>
</dbReference>
<feature type="transmembrane region" description="Helical" evidence="1">
    <location>
        <begin position="294"/>
        <end position="313"/>
    </location>
</feature>
<feature type="domain" description="Glycosyltransferase 2-like" evidence="2">
    <location>
        <begin position="138"/>
        <end position="328"/>
    </location>
</feature>
<dbReference type="EMBL" id="JBHUDO010000004">
    <property type="protein sequence ID" value="MFD1647564.1"/>
    <property type="molecule type" value="Genomic_DNA"/>
</dbReference>
<dbReference type="GO" id="GO:0016757">
    <property type="term" value="F:glycosyltransferase activity"/>
    <property type="evidence" value="ECO:0007669"/>
    <property type="project" value="UniProtKB-KW"/>
</dbReference>
<keyword evidence="1" id="KW-0812">Transmembrane</keyword>
<evidence type="ECO:0000313" key="4">
    <source>
        <dbReference type="Proteomes" id="UP001597034"/>
    </source>
</evidence>
<dbReference type="InterPro" id="IPR027389">
    <property type="entry name" value="B_mannosylTrfase_Bre-3/Egh"/>
</dbReference>
<feature type="transmembrane region" description="Helical" evidence="1">
    <location>
        <begin position="319"/>
        <end position="340"/>
    </location>
</feature>
<sequence>MIWSSLVSAVQLLGVLVGLAFTGMVGLGLLSSALYSTERAEEPVENLRLVIPTVAAEHVRPALVETIEHTVSNFPEYEVYCVLDEGSDLEDELDVLDDVTTVVVPASFDCEAVAKGRAIQYFIETVVDDAPGHWYGFIDDDNRILDDTFCYEIPHYEARGYRAMNPVLVPRQGRSVLTFMTDHIRYVDDISIYRLFNGVLGRPYLGFHGELLCARGDLLREVGFDRDTIVEDFAFALELAKRDVKVWQSATRVSVLSPHDVQSFLDQRARWYLGIARYLPRAPVVSQVVVGLRIAIWTVAVTSSWVFVPLWVLGYGLALPGWFVVLLALGGLLYIGTIALGARRIGGLRGTALLALTPVYALLEQIVPLYALWTGEREFVVIEK</sequence>
<protein>
    <submittedName>
        <fullName evidence="3">Glycosyltransferase family 2 protein</fullName>
        <ecNumber evidence="3">2.4.-.-</ecNumber>
    </submittedName>
</protein>
<dbReference type="PANTHER" id="PTHR16779:SF1">
    <property type="entry name" value="BETA-1,4-MANNOSYLTRANSFERASE EGH"/>
    <property type="match status" value="1"/>
</dbReference>
<reference evidence="3 4" key="1">
    <citation type="journal article" date="2019" name="Int. J. Syst. Evol. Microbiol.">
        <title>The Global Catalogue of Microorganisms (GCM) 10K type strain sequencing project: providing services to taxonomists for standard genome sequencing and annotation.</title>
        <authorList>
            <consortium name="The Broad Institute Genomics Platform"/>
            <consortium name="The Broad Institute Genome Sequencing Center for Infectious Disease"/>
            <person name="Wu L."/>
            <person name="Ma J."/>
        </authorList>
    </citation>
    <scope>NUCLEOTIDE SEQUENCE [LARGE SCALE GENOMIC DNA]</scope>
    <source>
        <strain evidence="3 4">CGMCC 1.10390</strain>
    </source>
</reference>
<dbReference type="AlphaFoldDB" id="A0ABD6DQS3"/>
<evidence type="ECO:0000313" key="3">
    <source>
        <dbReference type="EMBL" id="MFD1647564.1"/>
    </source>
</evidence>
<dbReference type="PANTHER" id="PTHR16779">
    <property type="entry name" value="BETA-1,4-MANNOSYLTRANSFERASE EGH"/>
    <property type="match status" value="1"/>
</dbReference>
<dbReference type="Pfam" id="PF13632">
    <property type="entry name" value="Glyco_trans_2_3"/>
    <property type="match status" value="1"/>
</dbReference>
<dbReference type="Proteomes" id="UP001597034">
    <property type="component" value="Unassembled WGS sequence"/>
</dbReference>
<dbReference type="SUPFAM" id="SSF53448">
    <property type="entry name" value="Nucleotide-diphospho-sugar transferases"/>
    <property type="match status" value="1"/>
</dbReference>
<evidence type="ECO:0000256" key="1">
    <source>
        <dbReference type="SAM" id="Phobius"/>
    </source>
</evidence>
<name>A0ABD6DQS3_9EURY</name>
<keyword evidence="1" id="KW-0472">Membrane</keyword>
<feature type="transmembrane region" description="Helical" evidence="1">
    <location>
        <begin position="352"/>
        <end position="373"/>
    </location>
</feature>
<keyword evidence="3" id="KW-0808">Transferase</keyword>
<proteinExistence type="predicted"/>
<dbReference type="InterPro" id="IPR029044">
    <property type="entry name" value="Nucleotide-diphossugar_trans"/>
</dbReference>
<gene>
    <name evidence="3" type="ORF">ACFSBL_17880</name>
</gene>
<keyword evidence="1" id="KW-1133">Transmembrane helix</keyword>
<evidence type="ECO:0000259" key="2">
    <source>
        <dbReference type="Pfam" id="PF13632"/>
    </source>
</evidence>
<feature type="transmembrane region" description="Helical" evidence="1">
    <location>
        <begin position="6"/>
        <end position="30"/>
    </location>
</feature>